<name>A0A8B7XI30_ACAPL</name>
<dbReference type="PANTHER" id="PTHR15071">
    <property type="entry name" value="MANNOSE-6-PHOSPHATE RECEPTOR FAMILY MEMBER"/>
    <property type="match status" value="1"/>
</dbReference>
<organism evidence="9 10">
    <name type="scientific">Acanthaster planci</name>
    <name type="common">Crown-of-thorns starfish</name>
    <dbReference type="NCBI Taxonomy" id="133434"/>
    <lineage>
        <taxon>Eukaryota</taxon>
        <taxon>Metazoa</taxon>
        <taxon>Echinodermata</taxon>
        <taxon>Eleutherozoa</taxon>
        <taxon>Asterozoa</taxon>
        <taxon>Asteroidea</taxon>
        <taxon>Valvatacea</taxon>
        <taxon>Valvatida</taxon>
        <taxon>Acanthasteridae</taxon>
        <taxon>Acanthaster</taxon>
    </lineage>
</organism>
<reference evidence="10" key="1">
    <citation type="submission" date="2025-08" db="UniProtKB">
        <authorList>
            <consortium name="RefSeq"/>
        </authorList>
    </citation>
    <scope>IDENTIFICATION</scope>
</reference>
<keyword evidence="2 7" id="KW-0812">Transmembrane</keyword>
<dbReference type="Proteomes" id="UP000694845">
    <property type="component" value="Unplaced"/>
</dbReference>
<evidence type="ECO:0000313" key="10">
    <source>
        <dbReference type="RefSeq" id="XP_022079585.1"/>
    </source>
</evidence>
<keyword evidence="6 7" id="KW-0472">Membrane</keyword>
<feature type="signal peptide" evidence="8">
    <location>
        <begin position="1"/>
        <end position="23"/>
    </location>
</feature>
<dbReference type="InterPro" id="IPR009011">
    <property type="entry name" value="Man6P_isomerase_rcpt-bd_dom_sf"/>
</dbReference>
<keyword evidence="4" id="KW-0813">Transport</keyword>
<evidence type="ECO:0000256" key="7">
    <source>
        <dbReference type="SAM" id="Phobius"/>
    </source>
</evidence>
<accession>A0A8B7XI30</accession>
<dbReference type="OMA" id="NIVACQQ"/>
<dbReference type="GeneID" id="110973228"/>
<dbReference type="OrthoDB" id="29460at2759"/>
<evidence type="ECO:0000256" key="4">
    <source>
        <dbReference type="ARBA" id="ARBA00022927"/>
    </source>
</evidence>
<keyword evidence="9" id="KW-1185">Reference proteome</keyword>
<keyword evidence="5 7" id="KW-1133">Transmembrane helix</keyword>
<evidence type="ECO:0000256" key="8">
    <source>
        <dbReference type="SAM" id="SignalP"/>
    </source>
</evidence>
<comment type="subcellular location">
    <subcellularLocation>
        <location evidence="1">Preautophagosomal structure membrane</location>
        <topology evidence="1">Single-pass type I membrane protein</topology>
    </subcellularLocation>
</comment>
<dbReference type="GO" id="GO:0005802">
    <property type="term" value="C:trans-Golgi network"/>
    <property type="evidence" value="ECO:0007669"/>
    <property type="project" value="TreeGrafter"/>
</dbReference>
<dbReference type="Pfam" id="PF09451">
    <property type="entry name" value="ATG27"/>
    <property type="match status" value="1"/>
</dbReference>
<evidence type="ECO:0000256" key="1">
    <source>
        <dbReference type="ARBA" id="ARBA00004472"/>
    </source>
</evidence>
<dbReference type="GO" id="GO:0034045">
    <property type="term" value="C:phagophore assembly site membrane"/>
    <property type="evidence" value="ECO:0007669"/>
    <property type="project" value="UniProtKB-SubCell"/>
</dbReference>
<feature type="transmembrane region" description="Helical" evidence="7">
    <location>
        <begin position="200"/>
        <end position="220"/>
    </location>
</feature>
<keyword evidence="4" id="KW-0653">Protein transport</keyword>
<proteinExistence type="predicted"/>
<protein>
    <submittedName>
        <fullName evidence="10">Uncharacterized protein LOC110973228</fullName>
    </submittedName>
</protein>
<evidence type="ECO:0000256" key="2">
    <source>
        <dbReference type="ARBA" id="ARBA00022692"/>
    </source>
</evidence>
<evidence type="ECO:0000256" key="5">
    <source>
        <dbReference type="ARBA" id="ARBA00022989"/>
    </source>
</evidence>
<dbReference type="AlphaFoldDB" id="A0A8B7XI30"/>
<dbReference type="KEGG" id="aplc:110973228"/>
<dbReference type="GO" id="GO:0015031">
    <property type="term" value="P:protein transport"/>
    <property type="evidence" value="ECO:0007669"/>
    <property type="project" value="UniProtKB-KW"/>
</dbReference>
<dbReference type="Gene3D" id="2.70.130.10">
    <property type="entry name" value="Mannose-6-phosphate receptor binding domain"/>
    <property type="match status" value="1"/>
</dbReference>
<dbReference type="RefSeq" id="XP_022079585.1">
    <property type="nucleotide sequence ID" value="XM_022223893.1"/>
</dbReference>
<keyword evidence="3 8" id="KW-0732">Signal</keyword>
<evidence type="ECO:0000313" key="9">
    <source>
        <dbReference type="Proteomes" id="UP000694845"/>
    </source>
</evidence>
<dbReference type="GO" id="GO:0000139">
    <property type="term" value="C:Golgi membrane"/>
    <property type="evidence" value="ECO:0007669"/>
    <property type="project" value="UniProtKB-SubCell"/>
</dbReference>
<gene>
    <name evidence="10" type="primary">LOC110973228</name>
</gene>
<dbReference type="PANTHER" id="PTHR15071:SF0">
    <property type="entry name" value="MANNOSE 6-PHOSPHATE RECEPTOR-LIKE PROTEIN 1"/>
    <property type="match status" value="1"/>
</dbReference>
<sequence>MKLSKTNTVVLISCVCLIGTCYATMPKCTKIDDCSCRIPDGKEINIRSLGYNGSRAPRFGFAQAWGPWEYAYNPCYAWTDSNKCRNIVACQQSTDFLSEFAIGDPTATWTHDDRNYNIEYSSLGDDNITRTSVVKLVCDVKADEPTLEMFGFSPVGPAHVEYDFTLTSKCACPGFCPSSTATNKPTFNPLHCGMISPGSVLFIIVPVLIVVYLVAGVLFMKFVRHAEGTELIPNRDIRTNLFGSIRDGCKNVFTSGKKPGHDKLQSEII</sequence>
<dbReference type="InterPro" id="IPR018939">
    <property type="entry name" value="Autophagy-rel_prot_27"/>
</dbReference>
<evidence type="ECO:0000256" key="6">
    <source>
        <dbReference type="ARBA" id="ARBA00023136"/>
    </source>
</evidence>
<feature type="chain" id="PRO_5034982202" evidence="8">
    <location>
        <begin position="24"/>
        <end position="269"/>
    </location>
</feature>
<dbReference type="SUPFAM" id="SSF50911">
    <property type="entry name" value="Mannose 6-phosphate receptor domain"/>
    <property type="match status" value="1"/>
</dbReference>
<evidence type="ECO:0000256" key="3">
    <source>
        <dbReference type="ARBA" id="ARBA00022729"/>
    </source>
</evidence>